<keyword evidence="1" id="KW-0732">Signal</keyword>
<comment type="caution">
    <text evidence="2">The sequence shown here is derived from an EMBL/GenBank/DDBJ whole genome shotgun (WGS) entry which is preliminary data.</text>
</comment>
<evidence type="ECO:0008006" key="4">
    <source>
        <dbReference type="Google" id="ProtNLM"/>
    </source>
</evidence>
<gene>
    <name evidence="2" type="ORF">DNU06_03740</name>
</gene>
<keyword evidence="3" id="KW-1185">Reference proteome</keyword>
<evidence type="ECO:0000256" key="1">
    <source>
        <dbReference type="SAM" id="SignalP"/>
    </source>
</evidence>
<accession>A0A2W1N750</accession>
<proteinExistence type="predicted"/>
<feature type="chain" id="PRO_5016170182" description="Lipoprotein" evidence="1">
    <location>
        <begin position="23"/>
        <end position="75"/>
    </location>
</feature>
<evidence type="ECO:0000313" key="2">
    <source>
        <dbReference type="EMBL" id="PZE18951.1"/>
    </source>
</evidence>
<protein>
    <recommendedName>
        <fullName evidence="4">Lipoprotein</fullName>
    </recommendedName>
</protein>
<sequence length="75" mass="8386">MKKKILISLIALFLIGFTSCNKEVIEPSTSENETPFFSDKSVEAPCQSYSDSIHLVTDPNEDEDFDVDKKNTGNN</sequence>
<organism evidence="2 3">
    <name type="scientific">Putridiphycobacter roseus</name>
    <dbReference type="NCBI Taxonomy" id="2219161"/>
    <lineage>
        <taxon>Bacteria</taxon>
        <taxon>Pseudomonadati</taxon>
        <taxon>Bacteroidota</taxon>
        <taxon>Flavobacteriia</taxon>
        <taxon>Flavobacteriales</taxon>
        <taxon>Crocinitomicaceae</taxon>
        <taxon>Putridiphycobacter</taxon>
    </lineage>
</organism>
<reference evidence="2 3" key="1">
    <citation type="submission" date="2018-06" db="EMBL/GenBank/DDBJ databases">
        <title>The draft genome sequence of Crocinitomix sp. SM1701.</title>
        <authorList>
            <person name="Zhang X."/>
        </authorList>
    </citation>
    <scope>NUCLEOTIDE SEQUENCE [LARGE SCALE GENOMIC DNA]</scope>
    <source>
        <strain evidence="2 3">SM1701</strain>
    </source>
</reference>
<dbReference type="AlphaFoldDB" id="A0A2W1N750"/>
<evidence type="ECO:0000313" key="3">
    <source>
        <dbReference type="Proteomes" id="UP000249248"/>
    </source>
</evidence>
<dbReference type="PROSITE" id="PS51257">
    <property type="entry name" value="PROKAR_LIPOPROTEIN"/>
    <property type="match status" value="1"/>
</dbReference>
<dbReference type="Proteomes" id="UP000249248">
    <property type="component" value="Unassembled WGS sequence"/>
</dbReference>
<name>A0A2W1N750_9FLAO</name>
<feature type="signal peptide" evidence="1">
    <location>
        <begin position="1"/>
        <end position="22"/>
    </location>
</feature>
<dbReference type="EMBL" id="QKSB01000001">
    <property type="protein sequence ID" value="PZE18951.1"/>
    <property type="molecule type" value="Genomic_DNA"/>
</dbReference>